<dbReference type="PANTHER" id="PTHR35936:SF35">
    <property type="entry name" value="L-CYSTINE-BINDING PROTEIN TCYJ"/>
    <property type="match status" value="1"/>
</dbReference>
<dbReference type="PANTHER" id="PTHR35936">
    <property type="entry name" value="MEMBRANE-BOUND LYTIC MUREIN TRANSGLYCOSYLASE F"/>
    <property type="match status" value="1"/>
</dbReference>
<dbReference type="Pfam" id="PF00497">
    <property type="entry name" value="SBP_bac_3"/>
    <property type="match status" value="1"/>
</dbReference>
<evidence type="ECO:0000256" key="1">
    <source>
        <dbReference type="ARBA" id="ARBA00010333"/>
    </source>
</evidence>
<name>A0AAI8KGJ5_9PSED</name>
<dbReference type="EMBL" id="CP031641">
    <property type="protein sequence ID" value="AXO90783.1"/>
    <property type="molecule type" value="Genomic_DNA"/>
</dbReference>
<keyword evidence="2 3" id="KW-0732">Signal</keyword>
<dbReference type="SMART" id="SM00062">
    <property type="entry name" value="PBPb"/>
    <property type="match status" value="1"/>
</dbReference>
<dbReference type="SUPFAM" id="SSF53850">
    <property type="entry name" value="Periplasmic binding protein-like II"/>
    <property type="match status" value="1"/>
</dbReference>
<dbReference type="AlphaFoldDB" id="A0AAI8KGJ5"/>
<evidence type="ECO:0000259" key="4">
    <source>
        <dbReference type="SMART" id="SM00062"/>
    </source>
</evidence>
<dbReference type="RefSeq" id="WP_116890010.1">
    <property type="nucleotide sequence ID" value="NZ_CP031641.1"/>
</dbReference>
<evidence type="ECO:0000313" key="5">
    <source>
        <dbReference type="EMBL" id="AXO90783.1"/>
    </source>
</evidence>
<comment type="similarity">
    <text evidence="1">Belongs to the bacterial solute-binding protein 3 family.</text>
</comment>
<evidence type="ECO:0000313" key="6">
    <source>
        <dbReference type="Proteomes" id="UP000258127"/>
    </source>
</evidence>
<evidence type="ECO:0000256" key="2">
    <source>
        <dbReference type="ARBA" id="ARBA00022729"/>
    </source>
</evidence>
<feature type="chain" id="PRO_5042563212" evidence="3">
    <location>
        <begin position="23"/>
        <end position="262"/>
    </location>
</feature>
<reference evidence="5 6" key="1">
    <citation type="submission" date="2018-08" db="EMBL/GenBank/DDBJ databases">
        <authorList>
            <person name="Lee Y."/>
            <person name="Kakembo D."/>
        </authorList>
    </citation>
    <scope>NUCLEOTIDE SEQUENCE [LARGE SCALE GENOMIC DNA]</scope>
    <source>
        <strain evidence="5 6">JBCS1880</strain>
    </source>
</reference>
<keyword evidence="6" id="KW-1185">Reference proteome</keyword>
<dbReference type="Gene3D" id="3.40.190.10">
    <property type="entry name" value="Periplasmic binding protein-like II"/>
    <property type="match status" value="2"/>
</dbReference>
<sequence>MSAFNRLVCLLLLACLSPLAQAERLRLVSDDWAPYIYRQYGRPAGIDHEVVSEVFKRLGVEVDWQFLPWKRCLAMVEQGLADGIMDTFHVGERESYLIYASEPLSTVEFVLYQANARPHPVQRLDDLAGLRIGTSPGYTYGNALDDSTRLHREDAPTHEANFGKLMLGRIDLLITDRRAGRYLRQQLGLQDSVRELPLVIERQPQFLGLARKPGREALARAFSEELQRFKLEPAYAALAARYTQAAEDFLDTVEQHDRSTPR</sequence>
<organism evidence="5 6">
    <name type="scientific">Pseudomonas parafulva</name>
    <dbReference type="NCBI Taxonomy" id="157782"/>
    <lineage>
        <taxon>Bacteria</taxon>
        <taxon>Pseudomonadati</taxon>
        <taxon>Pseudomonadota</taxon>
        <taxon>Gammaproteobacteria</taxon>
        <taxon>Pseudomonadales</taxon>
        <taxon>Pseudomonadaceae</taxon>
        <taxon>Pseudomonas</taxon>
    </lineage>
</organism>
<feature type="signal peptide" evidence="3">
    <location>
        <begin position="1"/>
        <end position="22"/>
    </location>
</feature>
<evidence type="ECO:0000256" key="3">
    <source>
        <dbReference type="SAM" id="SignalP"/>
    </source>
</evidence>
<feature type="domain" description="Solute-binding protein family 3/N-terminal" evidence="4">
    <location>
        <begin position="24"/>
        <end position="246"/>
    </location>
</feature>
<accession>A0AAI8KGJ5</accession>
<dbReference type="Proteomes" id="UP000258127">
    <property type="component" value="Chromosome"/>
</dbReference>
<protein>
    <submittedName>
        <fullName evidence="5">Amino acid ABC transporter substrate-binding protein</fullName>
    </submittedName>
</protein>
<gene>
    <name evidence="5" type="ORF">DZC75_01585</name>
</gene>
<proteinExistence type="inferred from homology"/>
<dbReference type="InterPro" id="IPR001638">
    <property type="entry name" value="Solute-binding_3/MltF_N"/>
</dbReference>